<comment type="caution">
    <text evidence="1">The sequence shown here is derived from an EMBL/GenBank/DDBJ whole genome shotgun (WGS) entry which is preliminary data.</text>
</comment>
<protein>
    <submittedName>
        <fullName evidence="1">Uncharacterized protein</fullName>
    </submittedName>
</protein>
<organism evidence="1 2">
    <name type="scientific">Daphnia magna</name>
    <dbReference type="NCBI Taxonomy" id="35525"/>
    <lineage>
        <taxon>Eukaryota</taxon>
        <taxon>Metazoa</taxon>
        <taxon>Ecdysozoa</taxon>
        <taxon>Arthropoda</taxon>
        <taxon>Crustacea</taxon>
        <taxon>Branchiopoda</taxon>
        <taxon>Diplostraca</taxon>
        <taxon>Cladocera</taxon>
        <taxon>Anomopoda</taxon>
        <taxon>Daphniidae</taxon>
        <taxon>Daphnia</taxon>
    </lineage>
</organism>
<evidence type="ECO:0000313" key="1">
    <source>
        <dbReference type="EMBL" id="KAK4023158.1"/>
    </source>
</evidence>
<accession>A0ABR0ADT6</accession>
<dbReference type="Proteomes" id="UP001234178">
    <property type="component" value="Unassembled WGS sequence"/>
</dbReference>
<dbReference type="EMBL" id="JAOYFB010000037">
    <property type="protein sequence ID" value="KAK4023158.1"/>
    <property type="molecule type" value="Genomic_DNA"/>
</dbReference>
<name>A0ABR0ADT6_9CRUS</name>
<reference evidence="1 2" key="1">
    <citation type="journal article" date="2023" name="Nucleic Acids Res.">
        <title>The hologenome of Daphnia magna reveals possible DNA methylation and microbiome-mediated evolution of the host genome.</title>
        <authorList>
            <person name="Chaturvedi A."/>
            <person name="Li X."/>
            <person name="Dhandapani V."/>
            <person name="Marshall H."/>
            <person name="Kissane S."/>
            <person name="Cuenca-Cambronero M."/>
            <person name="Asole G."/>
            <person name="Calvet F."/>
            <person name="Ruiz-Romero M."/>
            <person name="Marangio P."/>
            <person name="Guigo R."/>
            <person name="Rago D."/>
            <person name="Mirbahai L."/>
            <person name="Eastwood N."/>
            <person name="Colbourne J.K."/>
            <person name="Zhou J."/>
            <person name="Mallon E."/>
            <person name="Orsini L."/>
        </authorList>
    </citation>
    <scope>NUCLEOTIDE SEQUENCE [LARGE SCALE GENOMIC DNA]</scope>
    <source>
        <strain evidence="1">LRV0_1</strain>
    </source>
</reference>
<gene>
    <name evidence="1" type="ORF">OUZ56_008587</name>
</gene>
<keyword evidence="2" id="KW-1185">Reference proteome</keyword>
<proteinExistence type="predicted"/>
<evidence type="ECO:0000313" key="2">
    <source>
        <dbReference type="Proteomes" id="UP001234178"/>
    </source>
</evidence>
<sequence length="107" mass="11952">MSCFPQPVLARFFARENGHHVSLFVSAAVAAWPPNMSCRRMGSTQKENALQRTNKSRNNRHTYSRPVFLSSLPVLLPFCSKFFSLCNSCAIDTVAENVLHSGLGFFV</sequence>